<proteinExistence type="inferred from homology"/>
<dbReference type="HAMAP" id="MF_01874">
    <property type="entry name" value="UPF0756"/>
    <property type="match status" value="1"/>
</dbReference>
<feature type="transmembrane region" description="Helical" evidence="5">
    <location>
        <begin position="86"/>
        <end position="107"/>
    </location>
</feature>
<protein>
    <recommendedName>
        <fullName evidence="5">UPF0756 membrane protein IV56_GL001425</fullName>
    </recommendedName>
</protein>
<feature type="transmembrane region" description="Helical" evidence="5">
    <location>
        <begin position="54"/>
        <end position="74"/>
    </location>
</feature>
<evidence type="ECO:0000313" key="7">
    <source>
        <dbReference type="Proteomes" id="UP000050969"/>
    </source>
</evidence>
<evidence type="ECO:0000256" key="2">
    <source>
        <dbReference type="ARBA" id="ARBA00022692"/>
    </source>
</evidence>
<dbReference type="Pfam" id="PF04284">
    <property type="entry name" value="DUF441"/>
    <property type="match status" value="1"/>
</dbReference>
<dbReference type="EMBL" id="JQCE01000005">
    <property type="protein sequence ID" value="KRO18294.1"/>
    <property type="molecule type" value="Genomic_DNA"/>
</dbReference>
<comment type="caution">
    <text evidence="6">The sequence shown here is derived from an EMBL/GenBank/DDBJ whole genome shotgun (WGS) entry which is preliminary data.</text>
</comment>
<sequence>MEMESWLFLGTILVIAVIAKNKALMIGVAAVMVLKLIPMLQPWLLKLGSSGINWGVTIISAAIMVPIATGEIGVKELLNMFKSPVGLIAVACGVLVAVLSAKGVGLLSQSPEVTVALVFGTIMGVALFKGVAAGPVIASGMTYVILTLFNLLPGK</sequence>
<evidence type="ECO:0000256" key="4">
    <source>
        <dbReference type="ARBA" id="ARBA00023136"/>
    </source>
</evidence>
<dbReference type="PANTHER" id="PTHR38452">
    <property type="entry name" value="UPF0756 MEMBRANE PROTEIN YEAL"/>
    <property type="match status" value="1"/>
</dbReference>
<keyword evidence="1 5" id="KW-1003">Cell membrane</keyword>
<dbReference type="InterPro" id="IPR007382">
    <property type="entry name" value="UPF0756_TM"/>
</dbReference>
<dbReference type="STRING" id="1293598.IV56_GL001425"/>
<keyword evidence="4 5" id="KW-0472">Membrane</keyword>
<name>A0A0R2MXU9_9LACO</name>
<evidence type="ECO:0000256" key="5">
    <source>
        <dbReference type="HAMAP-Rule" id="MF_01874"/>
    </source>
</evidence>
<evidence type="ECO:0000256" key="1">
    <source>
        <dbReference type="ARBA" id="ARBA00022475"/>
    </source>
</evidence>
<keyword evidence="7" id="KW-1185">Reference proteome</keyword>
<accession>A0A0R2MXU9</accession>
<dbReference type="PATRIC" id="fig|1293598.4.peg.1490"/>
<keyword evidence="3 5" id="KW-1133">Transmembrane helix</keyword>
<dbReference type="Proteomes" id="UP000050969">
    <property type="component" value="Unassembled WGS sequence"/>
</dbReference>
<dbReference type="PANTHER" id="PTHR38452:SF1">
    <property type="entry name" value="UPF0756 MEMBRANE PROTEIN YEAL"/>
    <property type="match status" value="1"/>
</dbReference>
<keyword evidence="2 5" id="KW-0812">Transmembrane</keyword>
<dbReference type="GO" id="GO:0005886">
    <property type="term" value="C:plasma membrane"/>
    <property type="evidence" value="ECO:0007669"/>
    <property type="project" value="UniProtKB-SubCell"/>
</dbReference>
<comment type="similarity">
    <text evidence="5">Belongs to the UPF0756 family.</text>
</comment>
<organism evidence="6 7">
    <name type="scientific">Lacticaseibacillus saniviri JCM 17471 = DSM 24301</name>
    <dbReference type="NCBI Taxonomy" id="1293598"/>
    <lineage>
        <taxon>Bacteria</taxon>
        <taxon>Bacillati</taxon>
        <taxon>Bacillota</taxon>
        <taxon>Bacilli</taxon>
        <taxon>Lactobacillales</taxon>
        <taxon>Lactobacillaceae</taxon>
        <taxon>Lacticaseibacillus</taxon>
    </lineage>
</organism>
<feature type="transmembrane region" description="Helical" evidence="5">
    <location>
        <begin position="7"/>
        <end position="34"/>
    </location>
</feature>
<evidence type="ECO:0000313" key="6">
    <source>
        <dbReference type="EMBL" id="KRO18294.1"/>
    </source>
</evidence>
<comment type="caution">
    <text evidence="5">Lacks conserved residue(s) required for the propagation of feature annotation.</text>
</comment>
<evidence type="ECO:0000256" key="3">
    <source>
        <dbReference type="ARBA" id="ARBA00022989"/>
    </source>
</evidence>
<reference evidence="6 7" key="1">
    <citation type="journal article" date="2015" name="Genome Announc.">
        <title>Expanding the biotechnology potential of lactobacilli through comparative genomics of 213 strains and associated genera.</title>
        <authorList>
            <person name="Sun Z."/>
            <person name="Harris H.M."/>
            <person name="McCann A."/>
            <person name="Guo C."/>
            <person name="Argimon S."/>
            <person name="Zhang W."/>
            <person name="Yang X."/>
            <person name="Jeffery I.B."/>
            <person name="Cooney J.C."/>
            <person name="Kagawa T.F."/>
            <person name="Liu W."/>
            <person name="Song Y."/>
            <person name="Salvetti E."/>
            <person name="Wrobel A."/>
            <person name="Rasinkangas P."/>
            <person name="Parkhill J."/>
            <person name="Rea M.C."/>
            <person name="O'Sullivan O."/>
            <person name="Ritari J."/>
            <person name="Douillard F.P."/>
            <person name="Paul Ross R."/>
            <person name="Yang R."/>
            <person name="Briner A.E."/>
            <person name="Felis G.E."/>
            <person name="de Vos W.M."/>
            <person name="Barrangou R."/>
            <person name="Klaenhammer T.R."/>
            <person name="Caufield P.W."/>
            <person name="Cui Y."/>
            <person name="Zhang H."/>
            <person name="O'Toole P.W."/>
        </authorList>
    </citation>
    <scope>NUCLEOTIDE SEQUENCE [LARGE SCALE GENOMIC DNA]</scope>
    <source>
        <strain evidence="6 7">DSM 24301</strain>
    </source>
</reference>
<gene>
    <name evidence="6" type="ORF">IV56_GL001425</name>
</gene>
<comment type="subcellular location">
    <subcellularLocation>
        <location evidence="5">Cell membrane</location>
        <topology evidence="5">Multi-pass membrane protein</topology>
    </subcellularLocation>
</comment>
<dbReference type="AlphaFoldDB" id="A0A0R2MXU9"/>